<feature type="domain" description="TfoX N-terminal" evidence="1">
    <location>
        <begin position="26"/>
        <end position="95"/>
    </location>
</feature>
<dbReference type="InterPro" id="IPR007076">
    <property type="entry name" value="TfoX_N"/>
</dbReference>
<evidence type="ECO:0000313" key="2">
    <source>
        <dbReference type="EMBL" id="BBH17272.1"/>
    </source>
</evidence>
<reference evidence="2 3" key="1">
    <citation type="submission" date="2018-11" db="EMBL/GenBank/DDBJ databases">
        <title>Complete genome sequence of Nocardioides baekrokdamisoli strain KCTC 39748.</title>
        <authorList>
            <person name="Kang S.W."/>
            <person name="Lee K.C."/>
            <person name="Kim K.K."/>
            <person name="Kim J.S."/>
            <person name="Kim D.S."/>
            <person name="Ko S.H."/>
            <person name="Yang S.H."/>
            <person name="Shin Y.K."/>
            <person name="Lee J.S."/>
        </authorList>
    </citation>
    <scope>NUCLEOTIDE SEQUENCE [LARGE SCALE GENOMIC DNA]</scope>
    <source>
        <strain evidence="2 3">KCTC 39748</strain>
    </source>
</reference>
<dbReference type="Pfam" id="PF04993">
    <property type="entry name" value="TfoX_N"/>
    <property type="match status" value="1"/>
</dbReference>
<keyword evidence="3" id="KW-1185">Reference proteome</keyword>
<evidence type="ECO:0000313" key="3">
    <source>
        <dbReference type="Proteomes" id="UP000271573"/>
    </source>
</evidence>
<dbReference type="SUPFAM" id="SSF159894">
    <property type="entry name" value="YgaC/TfoX-N like"/>
    <property type="match status" value="1"/>
</dbReference>
<name>A0A3G9IG82_9ACTN</name>
<protein>
    <recommendedName>
        <fullName evidence="1">TfoX N-terminal domain-containing protein</fullName>
    </recommendedName>
</protein>
<dbReference type="AlphaFoldDB" id="A0A3G9IG82"/>
<proteinExistence type="predicted"/>
<organism evidence="2 3">
    <name type="scientific">Nocardioides baekrokdamisoli</name>
    <dbReference type="NCBI Taxonomy" id="1804624"/>
    <lineage>
        <taxon>Bacteria</taxon>
        <taxon>Bacillati</taxon>
        <taxon>Actinomycetota</taxon>
        <taxon>Actinomycetes</taxon>
        <taxon>Propionibacteriales</taxon>
        <taxon>Nocardioidaceae</taxon>
        <taxon>Nocardioides</taxon>
    </lineage>
</organism>
<dbReference type="EMBL" id="AP019307">
    <property type="protein sequence ID" value="BBH17272.1"/>
    <property type="molecule type" value="Genomic_DNA"/>
</dbReference>
<accession>A0A3G9IG82</accession>
<dbReference type="KEGG" id="nbe:Back2_15590"/>
<dbReference type="Gene3D" id="3.30.1460.30">
    <property type="entry name" value="YgaC/TfoX-N like chaperone"/>
    <property type="match status" value="1"/>
</dbReference>
<dbReference type="OrthoDB" id="3786860at2"/>
<dbReference type="Proteomes" id="UP000271573">
    <property type="component" value="Chromosome"/>
</dbReference>
<gene>
    <name evidence="2" type="ORF">Back2_15590</name>
</gene>
<evidence type="ECO:0000259" key="1">
    <source>
        <dbReference type="Pfam" id="PF04993"/>
    </source>
</evidence>
<sequence>MQMPKASEASKQAFRDLLEPFAAASPSVEVKPMFGQLGAFVNGNMFAGLFGDTTGVKLDADGLSALEAVGGNPFGPEVRPMGGYLTIPANAAAEPWIERALAYVGALPPKTPKKK</sequence>